<evidence type="ECO:0000256" key="1">
    <source>
        <dbReference type="SAM" id="MobiDB-lite"/>
    </source>
</evidence>
<organism evidence="4">
    <name type="scientific">viral metagenome</name>
    <dbReference type="NCBI Taxonomy" id="1070528"/>
    <lineage>
        <taxon>unclassified sequences</taxon>
        <taxon>metagenomes</taxon>
        <taxon>organismal metagenomes</taxon>
    </lineage>
</organism>
<accession>A0A6C0BDA0</accession>
<feature type="region of interest" description="Disordered" evidence="1">
    <location>
        <begin position="40"/>
        <end position="87"/>
    </location>
</feature>
<keyword evidence="2" id="KW-0812">Transmembrane</keyword>
<name>A0A6C0BDA0_9ZZZZ</name>
<keyword evidence="2" id="KW-1133">Transmembrane helix</keyword>
<dbReference type="EMBL" id="MN739131">
    <property type="protein sequence ID" value="QHS90255.1"/>
    <property type="molecule type" value="Genomic_DNA"/>
</dbReference>
<feature type="domain" description="Minor capsid protein P11 C-terminal conserved region" evidence="3">
    <location>
        <begin position="168"/>
        <end position="250"/>
    </location>
</feature>
<dbReference type="InterPro" id="IPR055730">
    <property type="entry name" value="P11_C"/>
</dbReference>
<proteinExistence type="predicted"/>
<evidence type="ECO:0000259" key="3">
    <source>
        <dbReference type="Pfam" id="PF23983"/>
    </source>
</evidence>
<feature type="compositionally biased region" description="Low complexity" evidence="1">
    <location>
        <begin position="41"/>
        <end position="62"/>
    </location>
</feature>
<dbReference type="AlphaFoldDB" id="A0A6C0BDA0"/>
<evidence type="ECO:0000256" key="2">
    <source>
        <dbReference type="SAM" id="Phobius"/>
    </source>
</evidence>
<protein>
    <recommendedName>
        <fullName evidence="3">Minor capsid protein P11 C-terminal conserved region domain-containing protein</fullName>
    </recommendedName>
</protein>
<reference evidence="4" key="1">
    <citation type="journal article" date="2020" name="Nature">
        <title>Giant virus diversity and host interactions through global metagenomics.</title>
        <authorList>
            <person name="Schulz F."/>
            <person name="Roux S."/>
            <person name="Paez-Espino D."/>
            <person name="Jungbluth S."/>
            <person name="Walsh D.A."/>
            <person name="Denef V.J."/>
            <person name="McMahon K.D."/>
            <person name="Konstantinidis K.T."/>
            <person name="Eloe-Fadrosh E.A."/>
            <person name="Kyrpides N.C."/>
            <person name="Woyke T."/>
        </authorList>
    </citation>
    <scope>NUCLEOTIDE SEQUENCE</scope>
    <source>
        <strain evidence="4">GVMAG-M-3300010160-60</strain>
    </source>
</reference>
<keyword evidence="2" id="KW-0472">Membrane</keyword>
<feature type="compositionally biased region" description="Basic and acidic residues" evidence="1">
    <location>
        <begin position="63"/>
        <end position="80"/>
    </location>
</feature>
<evidence type="ECO:0000313" key="4">
    <source>
        <dbReference type="EMBL" id="QHS90255.1"/>
    </source>
</evidence>
<dbReference type="Pfam" id="PF23983">
    <property type="entry name" value="P11_C"/>
    <property type="match status" value="1"/>
</dbReference>
<feature type="transmembrane region" description="Helical" evidence="2">
    <location>
        <begin position="6"/>
        <end position="23"/>
    </location>
</feature>
<sequence>MNSEDFVKLFIVLVLIWLLYYYFSNDDCHKPVHNDGTLVMSDDNSSGNSGNSGKSSSMSNDYHSNDDHSNDEHSNDEHSYDSSMSTISQRAQGRDNLFFKKQSGGQYKHSSYDKMKKDISGTDYQFSVNDVTKNHDDKYVPVDESGFAEEQSAPVRLENNVETEKDKFNADSFLPKDNNKDWFETIDAVEVKNADLINLYRPIGANTIGNTHKIACYDIRGLEGAICPKFTISPWLQSSVEPDRSTKSLCN</sequence>